<feature type="compositionally biased region" description="Basic residues" evidence="1">
    <location>
        <begin position="58"/>
        <end position="68"/>
    </location>
</feature>
<sequence length="103" mass="11906">MQALTGTRETVPSCLRRKLPFTESRQLPNFASIPLKKESVLRAAHPRNPPTEQVLGHPSHRQRRAARTHRGGCATWQISPENEHEECSVLYYNDLRMYRAWAL</sequence>
<name>A0AAV7N075_PLEWA</name>
<evidence type="ECO:0000313" key="2">
    <source>
        <dbReference type="EMBL" id="KAJ1108839.1"/>
    </source>
</evidence>
<evidence type="ECO:0000256" key="1">
    <source>
        <dbReference type="SAM" id="MobiDB-lite"/>
    </source>
</evidence>
<dbReference type="EMBL" id="JANPWB010000013">
    <property type="protein sequence ID" value="KAJ1108839.1"/>
    <property type="molecule type" value="Genomic_DNA"/>
</dbReference>
<comment type="caution">
    <text evidence="2">The sequence shown here is derived from an EMBL/GenBank/DDBJ whole genome shotgun (WGS) entry which is preliminary data.</text>
</comment>
<dbReference type="Proteomes" id="UP001066276">
    <property type="component" value="Chromosome 9"/>
</dbReference>
<organism evidence="2 3">
    <name type="scientific">Pleurodeles waltl</name>
    <name type="common">Iberian ribbed newt</name>
    <dbReference type="NCBI Taxonomy" id="8319"/>
    <lineage>
        <taxon>Eukaryota</taxon>
        <taxon>Metazoa</taxon>
        <taxon>Chordata</taxon>
        <taxon>Craniata</taxon>
        <taxon>Vertebrata</taxon>
        <taxon>Euteleostomi</taxon>
        <taxon>Amphibia</taxon>
        <taxon>Batrachia</taxon>
        <taxon>Caudata</taxon>
        <taxon>Salamandroidea</taxon>
        <taxon>Salamandridae</taxon>
        <taxon>Pleurodelinae</taxon>
        <taxon>Pleurodeles</taxon>
    </lineage>
</organism>
<accession>A0AAV7N075</accession>
<reference evidence="2" key="1">
    <citation type="journal article" date="2022" name="bioRxiv">
        <title>Sequencing and chromosome-scale assembly of the giantPleurodeles waltlgenome.</title>
        <authorList>
            <person name="Brown T."/>
            <person name="Elewa A."/>
            <person name="Iarovenko S."/>
            <person name="Subramanian E."/>
            <person name="Araus A.J."/>
            <person name="Petzold A."/>
            <person name="Susuki M."/>
            <person name="Suzuki K.-i.T."/>
            <person name="Hayashi T."/>
            <person name="Toyoda A."/>
            <person name="Oliveira C."/>
            <person name="Osipova E."/>
            <person name="Leigh N.D."/>
            <person name="Simon A."/>
            <person name="Yun M.H."/>
        </authorList>
    </citation>
    <scope>NUCLEOTIDE SEQUENCE</scope>
    <source>
        <strain evidence="2">20211129_DDA</strain>
        <tissue evidence="2">Liver</tissue>
    </source>
</reference>
<dbReference type="AlphaFoldDB" id="A0AAV7N075"/>
<keyword evidence="3" id="KW-1185">Reference proteome</keyword>
<proteinExistence type="predicted"/>
<gene>
    <name evidence="2" type="ORF">NDU88_006209</name>
</gene>
<feature type="region of interest" description="Disordered" evidence="1">
    <location>
        <begin position="38"/>
        <end position="68"/>
    </location>
</feature>
<evidence type="ECO:0000313" key="3">
    <source>
        <dbReference type="Proteomes" id="UP001066276"/>
    </source>
</evidence>
<protein>
    <submittedName>
        <fullName evidence="2">Uncharacterized protein</fullName>
    </submittedName>
</protein>